<feature type="transmembrane region" description="Helical" evidence="6">
    <location>
        <begin position="384"/>
        <end position="407"/>
    </location>
</feature>
<feature type="transmembrane region" description="Helical" evidence="6">
    <location>
        <begin position="359"/>
        <end position="378"/>
    </location>
</feature>
<dbReference type="Proteomes" id="UP000186917">
    <property type="component" value="Unassembled WGS sequence"/>
</dbReference>
<keyword evidence="2" id="KW-1003">Cell membrane</keyword>
<dbReference type="InterPro" id="IPR050833">
    <property type="entry name" value="Poly_Biosynth_Transport"/>
</dbReference>
<evidence type="ECO:0000256" key="6">
    <source>
        <dbReference type="SAM" id="Phobius"/>
    </source>
</evidence>
<evidence type="ECO:0000256" key="4">
    <source>
        <dbReference type="ARBA" id="ARBA00022989"/>
    </source>
</evidence>
<dbReference type="AlphaFoldDB" id="A0A173MR84"/>
<evidence type="ECO:0000256" key="2">
    <source>
        <dbReference type="ARBA" id="ARBA00022475"/>
    </source>
</evidence>
<keyword evidence="3 6" id="KW-0812">Transmembrane</keyword>
<feature type="transmembrane region" description="Helical" evidence="6">
    <location>
        <begin position="171"/>
        <end position="194"/>
    </location>
</feature>
<feature type="transmembrane region" description="Helical" evidence="6">
    <location>
        <begin position="116"/>
        <end position="135"/>
    </location>
</feature>
<dbReference type="OrthoDB" id="9815702at2"/>
<dbReference type="STRING" id="477680.SAMN05421788_104467"/>
<dbReference type="PANTHER" id="PTHR30250:SF11">
    <property type="entry name" value="O-ANTIGEN TRANSPORTER-RELATED"/>
    <property type="match status" value="1"/>
</dbReference>
<evidence type="ECO:0000313" key="8">
    <source>
        <dbReference type="Proteomes" id="UP000186917"/>
    </source>
</evidence>
<dbReference type="KEGG" id="fln:FLA_6222"/>
<evidence type="ECO:0000256" key="5">
    <source>
        <dbReference type="ARBA" id="ARBA00023136"/>
    </source>
</evidence>
<feature type="transmembrane region" description="Helical" evidence="6">
    <location>
        <begin position="218"/>
        <end position="240"/>
    </location>
</feature>
<reference evidence="8" key="1">
    <citation type="submission" date="2017-01" db="EMBL/GenBank/DDBJ databases">
        <authorList>
            <person name="Varghese N."/>
            <person name="Submissions S."/>
        </authorList>
    </citation>
    <scope>NUCLEOTIDE SEQUENCE [LARGE SCALE GENOMIC DNA]</scope>
    <source>
        <strain evidence="8">DSM 21054</strain>
    </source>
</reference>
<dbReference type="GO" id="GO:0005886">
    <property type="term" value="C:plasma membrane"/>
    <property type="evidence" value="ECO:0007669"/>
    <property type="project" value="UniProtKB-SubCell"/>
</dbReference>
<feature type="transmembrane region" description="Helical" evidence="6">
    <location>
        <begin position="327"/>
        <end position="347"/>
    </location>
</feature>
<evidence type="ECO:0000256" key="3">
    <source>
        <dbReference type="ARBA" id="ARBA00022692"/>
    </source>
</evidence>
<feature type="transmembrane region" description="Helical" evidence="6">
    <location>
        <begin position="246"/>
        <end position="272"/>
    </location>
</feature>
<feature type="transmembrane region" description="Helical" evidence="6">
    <location>
        <begin position="147"/>
        <end position="165"/>
    </location>
</feature>
<proteinExistence type="predicted"/>
<name>A0A173MR84_9BACT</name>
<dbReference type="RefSeq" id="WP_076379771.1">
    <property type="nucleotide sequence ID" value="NZ_AP017422.1"/>
</dbReference>
<feature type="transmembrane region" description="Helical" evidence="6">
    <location>
        <begin position="293"/>
        <end position="315"/>
    </location>
</feature>
<dbReference type="PANTHER" id="PTHR30250">
    <property type="entry name" value="PST FAMILY PREDICTED COLANIC ACID TRANSPORTER"/>
    <property type="match status" value="1"/>
</dbReference>
<sequence length="433" mass="48805">MSTAGKLTKNFGALSIIQVANFLIPFLVLPVITRVIGKDNFGLFNFLTAVITYFVILINYGFDYTATRTIARNKDNETVVNEVFSGVFFARLWLLLVSTVLFIVLLFTMPQMRDEAFVSILCFVTCIANVFMPNWLFQGMEQLQKAAIWNVVIKLVCFTAMVIFIREKRDYWVYALFSSLSQLLAGVALFIYAFRRFHIRLLWVPLKKVLQLLHNDRAVFISTLMINLYTNSNIVILGLMKSKSEVGVFAASAKIVSITQMVMLMPLSQTLFPHIGRSFAIARENGVTEVKKIFPLVTTLALGISIALFMGAPVLPLFFGEEFEQSIPVLRIMAIAPFIVSISNLLGTQVLLNLKMDKAFLLMSIAGSVICVGLNMLFTPVWSYYGTALAWVLTEVLITTGMAMIIYRQGLRLLDKQYWNVNWLLAAVGKLKR</sequence>
<dbReference type="EMBL" id="FTOR01000004">
    <property type="protein sequence ID" value="SIT18708.1"/>
    <property type="molecule type" value="Genomic_DNA"/>
</dbReference>
<feature type="transmembrane region" description="Helical" evidence="6">
    <location>
        <begin position="42"/>
        <end position="62"/>
    </location>
</feature>
<organism evidence="7 8">
    <name type="scientific">Filimonas lacunae</name>
    <dbReference type="NCBI Taxonomy" id="477680"/>
    <lineage>
        <taxon>Bacteria</taxon>
        <taxon>Pseudomonadati</taxon>
        <taxon>Bacteroidota</taxon>
        <taxon>Chitinophagia</taxon>
        <taxon>Chitinophagales</taxon>
        <taxon>Chitinophagaceae</taxon>
        <taxon>Filimonas</taxon>
    </lineage>
</organism>
<dbReference type="InterPro" id="IPR002797">
    <property type="entry name" value="Polysacc_synth"/>
</dbReference>
<keyword evidence="4 6" id="KW-1133">Transmembrane helix</keyword>
<keyword evidence="5 6" id="KW-0472">Membrane</keyword>
<keyword evidence="8" id="KW-1185">Reference proteome</keyword>
<gene>
    <name evidence="7" type="ORF">SAMN05421788_104467</name>
</gene>
<feature type="transmembrane region" description="Helical" evidence="6">
    <location>
        <begin position="12"/>
        <end position="36"/>
    </location>
</feature>
<dbReference type="CDD" id="cd13128">
    <property type="entry name" value="MATE_Wzx_like"/>
    <property type="match status" value="1"/>
</dbReference>
<dbReference type="Pfam" id="PF01943">
    <property type="entry name" value="Polysacc_synt"/>
    <property type="match status" value="1"/>
</dbReference>
<evidence type="ECO:0000313" key="7">
    <source>
        <dbReference type="EMBL" id="SIT18708.1"/>
    </source>
</evidence>
<accession>A0A173MR84</accession>
<feature type="transmembrane region" description="Helical" evidence="6">
    <location>
        <begin position="83"/>
        <end position="110"/>
    </location>
</feature>
<comment type="subcellular location">
    <subcellularLocation>
        <location evidence="1">Cell membrane</location>
        <topology evidence="1">Multi-pass membrane protein</topology>
    </subcellularLocation>
</comment>
<evidence type="ECO:0000256" key="1">
    <source>
        <dbReference type="ARBA" id="ARBA00004651"/>
    </source>
</evidence>
<protein>
    <submittedName>
        <fullName evidence="7">Polysaccharide transporter, PST family</fullName>
    </submittedName>
</protein>